<gene>
    <name evidence="2" type="ORF">GE061_014769</name>
</gene>
<evidence type="ECO:0000313" key="2">
    <source>
        <dbReference type="EMBL" id="KAF6209026.1"/>
    </source>
</evidence>
<dbReference type="Proteomes" id="UP000466442">
    <property type="component" value="Unassembled WGS sequence"/>
</dbReference>
<dbReference type="EMBL" id="WIXP02000006">
    <property type="protein sequence ID" value="KAF6209026.1"/>
    <property type="molecule type" value="Genomic_DNA"/>
</dbReference>
<feature type="region of interest" description="Disordered" evidence="1">
    <location>
        <begin position="1"/>
        <end position="67"/>
    </location>
</feature>
<evidence type="ECO:0000256" key="1">
    <source>
        <dbReference type="SAM" id="MobiDB-lite"/>
    </source>
</evidence>
<feature type="non-terminal residue" evidence="2">
    <location>
        <position position="67"/>
    </location>
</feature>
<proteinExistence type="predicted"/>
<dbReference type="OrthoDB" id="10258955at2759"/>
<protein>
    <submittedName>
        <fullName evidence="2">Uncharacterized protein</fullName>
    </submittedName>
</protein>
<feature type="compositionally biased region" description="Polar residues" evidence="1">
    <location>
        <begin position="54"/>
        <end position="67"/>
    </location>
</feature>
<evidence type="ECO:0000313" key="3">
    <source>
        <dbReference type="Proteomes" id="UP000466442"/>
    </source>
</evidence>
<accession>A0A8S9XLW5</accession>
<reference evidence="2" key="1">
    <citation type="journal article" date="2021" name="Mol. Ecol. Resour.">
        <title>Apolygus lucorum genome provides insights into omnivorousness and mesophyll feeding.</title>
        <authorList>
            <person name="Liu Y."/>
            <person name="Liu H."/>
            <person name="Wang H."/>
            <person name="Huang T."/>
            <person name="Liu B."/>
            <person name="Yang B."/>
            <person name="Yin L."/>
            <person name="Li B."/>
            <person name="Zhang Y."/>
            <person name="Zhang S."/>
            <person name="Jiang F."/>
            <person name="Zhang X."/>
            <person name="Ren Y."/>
            <person name="Wang B."/>
            <person name="Wang S."/>
            <person name="Lu Y."/>
            <person name="Wu K."/>
            <person name="Fan W."/>
            <person name="Wang G."/>
        </authorList>
    </citation>
    <scope>NUCLEOTIDE SEQUENCE</scope>
    <source>
        <strain evidence="2">12Hb</strain>
    </source>
</reference>
<keyword evidence="3" id="KW-1185">Reference proteome</keyword>
<name>A0A8S9XLW5_APOLU</name>
<dbReference type="AlphaFoldDB" id="A0A8S9XLW5"/>
<comment type="caution">
    <text evidence="2">The sequence shown here is derived from an EMBL/GenBank/DDBJ whole genome shotgun (WGS) entry which is preliminary data.</text>
</comment>
<sequence>MSDIAHQPQEQKVVDVQQNGANDATEPANHDPVACDSDDKKNVKTGRQMRQEGQRNLQDSTFSISGG</sequence>
<organism evidence="2 3">
    <name type="scientific">Apolygus lucorum</name>
    <name type="common">Small green plant bug</name>
    <name type="synonym">Lygocoris lucorum</name>
    <dbReference type="NCBI Taxonomy" id="248454"/>
    <lineage>
        <taxon>Eukaryota</taxon>
        <taxon>Metazoa</taxon>
        <taxon>Ecdysozoa</taxon>
        <taxon>Arthropoda</taxon>
        <taxon>Hexapoda</taxon>
        <taxon>Insecta</taxon>
        <taxon>Pterygota</taxon>
        <taxon>Neoptera</taxon>
        <taxon>Paraneoptera</taxon>
        <taxon>Hemiptera</taxon>
        <taxon>Heteroptera</taxon>
        <taxon>Panheteroptera</taxon>
        <taxon>Cimicomorpha</taxon>
        <taxon>Miridae</taxon>
        <taxon>Mirini</taxon>
        <taxon>Apolygus</taxon>
    </lineage>
</organism>